<evidence type="ECO:0000313" key="1">
    <source>
        <dbReference type="EMBL" id="KAK3064197.1"/>
    </source>
</evidence>
<evidence type="ECO:0000313" key="2">
    <source>
        <dbReference type="Proteomes" id="UP001186974"/>
    </source>
</evidence>
<feature type="non-terminal residue" evidence="1">
    <location>
        <position position="318"/>
    </location>
</feature>
<dbReference type="EMBL" id="JAWDJW010006585">
    <property type="protein sequence ID" value="KAK3064197.1"/>
    <property type="molecule type" value="Genomic_DNA"/>
</dbReference>
<gene>
    <name evidence="1" type="ORF">LTS18_009338</name>
</gene>
<reference evidence="1" key="1">
    <citation type="submission" date="2024-09" db="EMBL/GenBank/DDBJ databases">
        <title>Black Yeasts Isolated from many extreme environments.</title>
        <authorList>
            <person name="Coleine C."/>
            <person name="Stajich J.E."/>
            <person name="Selbmann L."/>
        </authorList>
    </citation>
    <scope>NUCLEOTIDE SEQUENCE</scope>
    <source>
        <strain evidence="1">CCFEE 5737</strain>
    </source>
</reference>
<organism evidence="1 2">
    <name type="scientific">Coniosporium uncinatum</name>
    <dbReference type="NCBI Taxonomy" id="93489"/>
    <lineage>
        <taxon>Eukaryota</taxon>
        <taxon>Fungi</taxon>
        <taxon>Dikarya</taxon>
        <taxon>Ascomycota</taxon>
        <taxon>Pezizomycotina</taxon>
        <taxon>Dothideomycetes</taxon>
        <taxon>Dothideomycetes incertae sedis</taxon>
        <taxon>Coniosporium</taxon>
    </lineage>
</organism>
<proteinExistence type="predicted"/>
<accession>A0ACC3D9X6</accession>
<comment type="caution">
    <text evidence="1">The sequence shown here is derived from an EMBL/GenBank/DDBJ whole genome shotgun (WGS) entry which is preliminary data.</text>
</comment>
<dbReference type="Proteomes" id="UP001186974">
    <property type="component" value="Unassembled WGS sequence"/>
</dbReference>
<sequence length="318" mass="36530">MASHKSESNEKDDWTTVSPTSLSSLGKPFSPANDLEAATPGKQLARKYWRWNMRLPPWWHSSADAEVEGTIVRKVEACPAGYPYLAGFLLSEPNFSLYRSFNYVHSRTLLDLQASIVNLETELDREDALDAANGLHCLLESRAEDVKHERDPAEERRPRHVIMAELRKKLLEYDELLIKARELASFQKPSRRDSRSVRRWFSQKQPLAGKENEFIQCKEDVVSIRTGREWSTFDDIVESLLRRLDCRPMRYIFCTPELGQKTDDKNIRYYSPPRVEAFVGMIITFVIFVLLVLPVVAMYKLTSVGSSEHSTFNAIGVL</sequence>
<protein>
    <submittedName>
        <fullName evidence="1">Uncharacterized protein</fullName>
    </submittedName>
</protein>
<keyword evidence="2" id="KW-1185">Reference proteome</keyword>
<name>A0ACC3D9X6_9PEZI</name>